<proteinExistence type="predicted"/>
<reference evidence="3 4" key="1">
    <citation type="journal article" date="2019" name="Int. J. Syst. Evol. Microbiol.">
        <title>The Global Catalogue of Microorganisms (GCM) 10K type strain sequencing project: providing services to taxonomists for standard genome sequencing and annotation.</title>
        <authorList>
            <consortium name="The Broad Institute Genomics Platform"/>
            <consortium name="The Broad Institute Genome Sequencing Center for Infectious Disease"/>
            <person name="Wu L."/>
            <person name="Ma J."/>
        </authorList>
    </citation>
    <scope>NUCLEOTIDE SEQUENCE [LARGE SCALE GENOMIC DNA]</scope>
    <source>
        <strain evidence="3 4">SKJ47</strain>
    </source>
</reference>
<gene>
    <name evidence="3" type="ORF">ACFQE9_07350</name>
</gene>
<feature type="region of interest" description="Disordered" evidence="1">
    <location>
        <begin position="68"/>
        <end position="89"/>
    </location>
</feature>
<protein>
    <recommendedName>
        <fullName evidence="2">DUF7967 domain-containing protein</fullName>
    </recommendedName>
</protein>
<comment type="caution">
    <text evidence="3">The sequence shown here is derived from an EMBL/GenBank/DDBJ whole genome shotgun (WGS) entry which is preliminary data.</text>
</comment>
<accession>A0ABD5USB3</accession>
<dbReference type="RefSeq" id="WP_379742582.1">
    <property type="nucleotide sequence ID" value="NZ_JBHSVN010000001.1"/>
</dbReference>
<sequence length="89" mass="10047">MTTLWLVDREFDSKGLVRLTYATTDGERVHTKEIAEQRLYMGDGVTAAIETGEDGANEDLSTVDAEADRDRFRTEARRMAADHDPDDRV</sequence>
<keyword evidence="4" id="KW-1185">Reference proteome</keyword>
<name>A0ABD5USB3_9EURY</name>
<dbReference type="EMBL" id="JBHSXL010000006">
    <property type="protein sequence ID" value="MFC6892424.1"/>
    <property type="molecule type" value="Genomic_DNA"/>
</dbReference>
<evidence type="ECO:0000259" key="2">
    <source>
        <dbReference type="Pfam" id="PF25921"/>
    </source>
</evidence>
<evidence type="ECO:0000313" key="4">
    <source>
        <dbReference type="Proteomes" id="UP001596296"/>
    </source>
</evidence>
<dbReference type="AlphaFoldDB" id="A0ABD5USB3"/>
<evidence type="ECO:0000313" key="3">
    <source>
        <dbReference type="EMBL" id="MFC6892424.1"/>
    </source>
</evidence>
<dbReference type="Proteomes" id="UP001596296">
    <property type="component" value="Unassembled WGS sequence"/>
</dbReference>
<evidence type="ECO:0000256" key="1">
    <source>
        <dbReference type="SAM" id="MobiDB-lite"/>
    </source>
</evidence>
<dbReference type="Pfam" id="PF25921">
    <property type="entry name" value="DUF7967"/>
    <property type="match status" value="1"/>
</dbReference>
<organism evidence="3 4">
    <name type="scientific">Halopenitus salinus</name>
    <dbReference type="NCBI Taxonomy" id="1198295"/>
    <lineage>
        <taxon>Archaea</taxon>
        <taxon>Methanobacteriati</taxon>
        <taxon>Methanobacteriota</taxon>
        <taxon>Stenosarchaea group</taxon>
        <taxon>Halobacteria</taxon>
        <taxon>Halobacteriales</taxon>
        <taxon>Haloferacaceae</taxon>
        <taxon>Halopenitus</taxon>
    </lineage>
</organism>
<dbReference type="InterPro" id="IPR058273">
    <property type="entry name" value="DUF7967"/>
</dbReference>
<feature type="domain" description="DUF7967" evidence="2">
    <location>
        <begin position="3"/>
        <end position="89"/>
    </location>
</feature>